<dbReference type="Proteomes" id="UP001157126">
    <property type="component" value="Unassembled WGS sequence"/>
</dbReference>
<proteinExistence type="predicted"/>
<dbReference type="SUPFAM" id="SSF52096">
    <property type="entry name" value="ClpP/crotonase"/>
    <property type="match status" value="2"/>
</dbReference>
<dbReference type="PROSITE" id="PS50989">
    <property type="entry name" value="COA_CT_CTER"/>
    <property type="match status" value="1"/>
</dbReference>
<sequence length="539" mass="58405">MSDAVNPGGTDASTEDMHTTAGRLADFRRRNDEAVHAGSARAVEKQHAKGKKTARERIEQLLDEGSFVELDGLARHRSTNFGQDKNRPYGDGVVTGYGTVENRPVCVFAQDFTVFGGSLGEVFGEKIIKVMDLAMKIGCPVVGINDSGGARIQEGVASLGLYGEIFKRNVMASGVIPQISLIMGPCAGGAVYSPAITDFIVMVDQTSHMFITGPDVIKTVTGEDVAFEDLGGARSHNTKSGVAHYMGETEDDAIEYVRELLSFLPQNNLEEAAVFEFDELPEMTPEDEALDTFIPDSPNMPYDMIQVIETIVDDGAFTEVHSLFAPNIVCGFGRVEGRSVGIVANQPMQFAGTLDIDASEKAARFVRTCDAFHIPVLTFVDVPGFLPGTDQEWNGIIRRGAKLIYAYAEATVPLVTVITRKAYGGAYDVMGSKHLGADINLAWPTAQIAVMGAQGAVNILYRKQIQKVIDAGGDVDEARAQFVEEYETTLANPYIAAERGYIDAVIPPSETRLQVIRALRALRTKHAKLPEKKHGNIPL</sequence>
<evidence type="ECO:0000313" key="3">
    <source>
        <dbReference type="EMBL" id="GMA38583.1"/>
    </source>
</evidence>
<dbReference type="InterPro" id="IPR000438">
    <property type="entry name" value="Acetyl_CoA_COase_Trfase_b_su"/>
</dbReference>
<dbReference type="Pfam" id="PF01039">
    <property type="entry name" value="Carboxyl_trans"/>
    <property type="match status" value="1"/>
</dbReference>
<dbReference type="PANTHER" id="PTHR43842:SF2">
    <property type="entry name" value="PROPIONYL-COA CARBOXYLASE BETA CHAIN, MITOCHONDRIAL"/>
    <property type="match status" value="1"/>
</dbReference>
<dbReference type="Gene3D" id="3.90.226.10">
    <property type="entry name" value="2-enoyl-CoA Hydratase, Chain A, domain 1"/>
    <property type="match status" value="2"/>
</dbReference>
<gene>
    <name evidence="3" type="ORF">GCM10025883_06280</name>
</gene>
<dbReference type="InterPro" id="IPR029045">
    <property type="entry name" value="ClpP/crotonase-like_dom_sf"/>
</dbReference>
<dbReference type="EMBL" id="BSUO01000001">
    <property type="protein sequence ID" value="GMA38583.1"/>
    <property type="molecule type" value="Genomic_DNA"/>
</dbReference>
<feature type="domain" description="CoA carboxyltransferase N-terminal" evidence="1">
    <location>
        <begin position="20"/>
        <end position="276"/>
    </location>
</feature>
<keyword evidence="4" id="KW-1185">Reference proteome</keyword>
<feature type="domain" description="CoA carboxyltransferase C-terminal" evidence="2">
    <location>
        <begin position="285"/>
        <end position="534"/>
    </location>
</feature>
<dbReference type="PROSITE" id="PS50980">
    <property type="entry name" value="COA_CT_NTER"/>
    <property type="match status" value="1"/>
</dbReference>
<dbReference type="InterPro" id="IPR011763">
    <property type="entry name" value="COA_CT_C"/>
</dbReference>
<evidence type="ECO:0000259" key="2">
    <source>
        <dbReference type="PROSITE" id="PS50989"/>
    </source>
</evidence>
<name>A0ABQ6IPH5_9MICO</name>
<dbReference type="InterPro" id="IPR011762">
    <property type="entry name" value="COA_CT_N"/>
</dbReference>
<evidence type="ECO:0000313" key="4">
    <source>
        <dbReference type="Proteomes" id="UP001157126"/>
    </source>
</evidence>
<protein>
    <submittedName>
        <fullName evidence="3">Methylmalonyl-CoA carboxyltransferase</fullName>
    </submittedName>
</protein>
<dbReference type="PRINTS" id="PR01070">
    <property type="entry name" value="ACCCTRFRASEB"/>
</dbReference>
<comment type="caution">
    <text evidence="3">The sequence shown here is derived from an EMBL/GenBank/DDBJ whole genome shotgun (WGS) entry which is preliminary data.</text>
</comment>
<reference evidence="4" key="1">
    <citation type="journal article" date="2019" name="Int. J. Syst. Evol. Microbiol.">
        <title>The Global Catalogue of Microorganisms (GCM) 10K type strain sequencing project: providing services to taxonomists for standard genome sequencing and annotation.</title>
        <authorList>
            <consortium name="The Broad Institute Genomics Platform"/>
            <consortium name="The Broad Institute Genome Sequencing Center for Infectious Disease"/>
            <person name="Wu L."/>
            <person name="Ma J."/>
        </authorList>
    </citation>
    <scope>NUCLEOTIDE SEQUENCE [LARGE SCALE GENOMIC DNA]</scope>
    <source>
        <strain evidence="4">NBRC 113072</strain>
    </source>
</reference>
<evidence type="ECO:0000259" key="1">
    <source>
        <dbReference type="PROSITE" id="PS50980"/>
    </source>
</evidence>
<dbReference type="InterPro" id="IPR034733">
    <property type="entry name" value="AcCoA_carboxyl_beta"/>
</dbReference>
<dbReference type="InterPro" id="IPR051047">
    <property type="entry name" value="AccD/PCCB"/>
</dbReference>
<accession>A0ABQ6IPH5</accession>
<dbReference type="RefSeq" id="WP_284302643.1">
    <property type="nucleotide sequence ID" value="NZ_BSUO01000001.1"/>
</dbReference>
<organism evidence="3 4">
    <name type="scientific">Mobilicoccus caccae</name>
    <dbReference type="NCBI Taxonomy" id="1859295"/>
    <lineage>
        <taxon>Bacteria</taxon>
        <taxon>Bacillati</taxon>
        <taxon>Actinomycetota</taxon>
        <taxon>Actinomycetes</taxon>
        <taxon>Micrococcales</taxon>
        <taxon>Dermatophilaceae</taxon>
        <taxon>Mobilicoccus</taxon>
    </lineage>
</organism>
<dbReference type="PANTHER" id="PTHR43842">
    <property type="entry name" value="PROPIONYL-COA CARBOXYLASE BETA CHAIN"/>
    <property type="match status" value="1"/>
</dbReference>